<keyword evidence="2" id="KW-1185">Reference proteome</keyword>
<dbReference type="Proteomes" id="UP000009328">
    <property type="component" value="Unassembled WGS sequence"/>
</dbReference>
<reference evidence="1 2" key="1">
    <citation type="journal article" date="2012" name="Eukaryot. Cell">
        <title>Draft genome sequence of Wickerhamomyces ciferrii NRRL Y-1031 F-60-10.</title>
        <authorList>
            <person name="Schneider J."/>
            <person name="Andrea H."/>
            <person name="Blom J."/>
            <person name="Jaenicke S."/>
            <person name="Ruckert C."/>
            <person name="Schorsch C."/>
            <person name="Szczepanowski R."/>
            <person name="Farwick M."/>
            <person name="Goesmann A."/>
            <person name="Puhler A."/>
            <person name="Schaffer S."/>
            <person name="Tauch A."/>
            <person name="Kohler T."/>
            <person name="Brinkrolf K."/>
        </authorList>
    </citation>
    <scope>NUCLEOTIDE SEQUENCE [LARGE SCALE GENOMIC DNA]</scope>
    <source>
        <strain evidence="2">ATCC 14091 / BCRC 22168 / CBS 111 / JCM 3599 / NBRC 0793 / NRRL Y-1031 F-60-10</strain>
    </source>
</reference>
<evidence type="ECO:0000313" key="1">
    <source>
        <dbReference type="EMBL" id="CCH42659.1"/>
    </source>
</evidence>
<accession>K0KMR9</accession>
<organism evidence="1 2">
    <name type="scientific">Wickerhamomyces ciferrii (strain ATCC 14091 / BCRC 22168 / CBS 111 / JCM 3599 / NBRC 0793 / NRRL Y-1031 F-60-10)</name>
    <name type="common">Yeast</name>
    <name type="synonym">Pichia ciferrii</name>
    <dbReference type="NCBI Taxonomy" id="1206466"/>
    <lineage>
        <taxon>Eukaryota</taxon>
        <taxon>Fungi</taxon>
        <taxon>Dikarya</taxon>
        <taxon>Ascomycota</taxon>
        <taxon>Saccharomycotina</taxon>
        <taxon>Saccharomycetes</taxon>
        <taxon>Phaffomycetales</taxon>
        <taxon>Wickerhamomycetaceae</taxon>
        <taxon>Wickerhamomyces</taxon>
    </lineage>
</organism>
<dbReference type="InParanoid" id="K0KMR9"/>
<dbReference type="HOGENOM" id="CLU_561641_0_0_1"/>
<dbReference type="AlphaFoldDB" id="K0KMR9"/>
<gene>
    <name evidence="1" type="ORF">BN7_2203</name>
</gene>
<dbReference type="EMBL" id="CAIF01000049">
    <property type="protein sequence ID" value="CCH42659.1"/>
    <property type="molecule type" value="Genomic_DNA"/>
</dbReference>
<comment type="caution">
    <text evidence="1">The sequence shown here is derived from an EMBL/GenBank/DDBJ whole genome shotgun (WGS) entry which is preliminary data.</text>
</comment>
<proteinExistence type="predicted"/>
<protein>
    <submittedName>
        <fullName evidence="1">Uncharacterized protein</fullName>
    </submittedName>
</protein>
<sequence>MSGKKTNQDSTKGLEYKNLIKEKILKPSKSNEFQFLRKHHSHLVIRDSNYFNKNPTCFIACASCHRGRVLKISYIQEKVNIDILNEIYTIIGANPCSKKRAKSNVNANNANVNANVNTINPPAPVITNTLTNPSLSVPTSTNKLNHINNVLSLNNDENEVQKKLKLSNPISIPKFEEFFQDIDLIDLSSNPLNFKLPINSINSFANITNSSLISIQKGDINFPSSLDLLLSLSLNQKYPNFQTKDTLIIPLPVLSNTKFHTTFDESLYLQDLNLQDSINLRISNFINSENFTNLNNLKIFVLIVTFQEGQPTSPQEDQTHKYVGKIILYSDFINNELMNNQLIYQTKKFFLNHDYTFIDSKFEWYQTNFLQKILIQPLQKQLFNKYKYPIMGETISTDVFINTSMSINVPYIINASFYQINYSNSLFIVVFLINKILKKFIHDLKLENLNEINIMNSLQGIEYNNQFNIYTLKLVLDNLNELYNKI</sequence>
<evidence type="ECO:0000313" key="2">
    <source>
        <dbReference type="Proteomes" id="UP000009328"/>
    </source>
</evidence>
<name>K0KMR9_WICCF</name>